<proteinExistence type="predicted"/>
<evidence type="ECO:0000256" key="1">
    <source>
        <dbReference type="SAM" id="MobiDB-lite"/>
    </source>
</evidence>
<evidence type="ECO:0000313" key="3">
    <source>
        <dbReference type="Proteomes" id="UP000266841"/>
    </source>
</evidence>
<evidence type="ECO:0000313" key="2">
    <source>
        <dbReference type="EMBL" id="EJK64086.1"/>
    </source>
</evidence>
<gene>
    <name evidence="2" type="ORF">THAOC_15215</name>
</gene>
<sequence length="76" mass="8188">MPTEPETETDAAWAADGSNESHGQDGAARQDGAKFEMPQRQQEVQVQLQAPKKTATGAGAEAKNWHQQLGRGWGRG</sequence>
<dbReference type="AlphaFoldDB" id="K0SSV7"/>
<protein>
    <submittedName>
        <fullName evidence="2">Uncharacterized protein</fullName>
    </submittedName>
</protein>
<feature type="compositionally biased region" description="Low complexity" evidence="1">
    <location>
        <begin position="39"/>
        <end position="62"/>
    </location>
</feature>
<keyword evidence="3" id="KW-1185">Reference proteome</keyword>
<dbReference type="Proteomes" id="UP000266841">
    <property type="component" value="Unassembled WGS sequence"/>
</dbReference>
<name>K0SSV7_THAOC</name>
<feature type="region of interest" description="Disordered" evidence="1">
    <location>
        <begin position="1"/>
        <end position="76"/>
    </location>
</feature>
<comment type="caution">
    <text evidence="2">The sequence shown here is derived from an EMBL/GenBank/DDBJ whole genome shotgun (WGS) entry which is preliminary data.</text>
</comment>
<dbReference type="EMBL" id="AGNL01017657">
    <property type="protein sequence ID" value="EJK64086.1"/>
    <property type="molecule type" value="Genomic_DNA"/>
</dbReference>
<accession>K0SSV7</accession>
<organism evidence="2 3">
    <name type="scientific">Thalassiosira oceanica</name>
    <name type="common">Marine diatom</name>
    <dbReference type="NCBI Taxonomy" id="159749"/>
    <lineage>
        <taxon>Eukaryota</taxon>
        <taxon>Sar</taxon>
        <taxon>Stramenopiles</taxon>
        <taxon>Ochrophyta</taxon>
        <taxon>Bacillariophyta</taxon>
        <taxon>Coscinodiscophyceae</taxon>
        <taxon>Thalassiosirophycidae</taxon>
        <taxon>Thalassiosirales</taxon>
        <taxon>Thalassiosiraceae</taxon>
        <taxon>Thalassiosira</taxon>
    </lineage>
</organism>
<reference evidence="2 3" key="1">
    <citation type="journal article" date="2012" name="Genome Biol.">
        <title>Genome and low-iron response of an oceanic diatom adapted to chronic iron limitation.</title>
        <authorList>
            <person name="Lommer M."/>
            <person name="Specht M."/>
            <person name="Roy A.S."/>
            <person name="Kraemer L."/>
            <person name="Andreson R."/>
            <person name="Gutowska M.A."/>
            <person name="Wolf J."/>
            <person name="Bergner S.V."/>
            <person name="Schilhabel M.B."/>
            <person name="Klostermeier U.C."/>
            <person name="Beiko R.G."/>
            <person name="Rosenstiel P."/>
            <person name="Hippler M."/>
            <person name="Laroche J."/>
        </authorList>
    </citation>
    <scope>NUCLEOTIDE SEQUENCE [LARGE SCALE GENOMIC DNA]</scope>
    <source>
        <strain evidence="2 3">CCMP1005</strain>
    </source>
</reference>